<dbReference type="Pfam" id="PF00202">
    <property type="entry name" value="Aminotran_3"/>
    <property type="match status" value="1"/>
</dbReference>
<evidence type="ECO:0000313" key="4">
    <source>
        <dbReference type="EMBL" id="KHE90630.1"/>
    </source>
</evidence>
<dbReference type="InterPro" id="IPR015424">
    <property type="entry name" value="PyrdxlP-dep_Trfase"/>
</dbReference>
<dbReference type="InterPro" id="IPR015421">
    <property type="entry name" value="PyrdxlP-dep_Trfase_major"/>
</dbReference>
<comment type="similarity">
    <text evidence="3">Belongs to the class-III pyridoxal-phosphate-dependent aminotransferase family.</text>
</comment>
<dbReference type="AlphaFoldDB" id="A0A0B0EIU5"/>
<dbReference type="PANTHER" id="PTHR43713">
    <property type="entry name" value="GLUTAMATE-1-SEMIALDEHYDE 2,1-AMINOMUTASE"/>
    <property type="match status" value="1"/>
</dbReference>
<dbReference type="eggNOG" id="COG0001">
    <property type="taxonomic scope" value="Bacteria"/>
</dbReference>
<name>A0A0B0EIU5_9BACT</name>
<keyword evidence="2 3" id="KW-0663">Pyridoxal phosphate</keyword>
<dbReference type="Proteomes" id="UP000030652">
    <property type="component" value="Unassembled WGS sequence"/>
</dbReference>
<dbReference type="InterPro" id="IPR049704">
    <property type="entry name" value="Aminotrans_3_PPA_site"/>
</dbReference>
<dbReference type="PANTHER" id="PTHR43713:SF3">
    <property type="entry name" value="GLUTAMATE-1-SEMIALDEHYDE 2,1-AMINOMUTASE 1, CHLOROPLASTIC-RELATED"/>
    <property type="match status" value="1"/>
</dbReference>
<dbReference type="PIRSF" id="PIRSF000521">
    <property type="entry name" value="Transaminase_4ab_Lys_Orn"/>
    <property type="match status" value="1"/>
</dbReference>
<protein>
    <submittedName>
        <fullName evidence="4">Glutamate-1-semialdehyde 2,1-aminomutase</fullName>
        <ecNumber evidence="4">5.4.3.8</ecNumber>
    </submittedName>
</protein>
<dbReference type="Gene3D" id="3.90.1150.10">
    <property type="entry name" value="Aspartate Aminotransferase, domain 1"/>
    <property type="match status" value="1"/>
</dbReference>
<evidence type="ECO:0000256" key="3">
    <source>
        <dbReference type="RuleBase" id="RU003560"/>
    </source>
</evidence>
<dbReference type="PROSITE" id="PS00600">
    <property type="entry name" value="AA_TRANSFER_CLASS_3"/>
    <property type="match status" value="1"/>
</dbReference>
<dbReference type="GO" id="GO:0042286">
    <property type="term" value="F:glutamate-1-semialdehyde 2,1-aminomutase activity"/>
    <property type="evidence" value="ECO:0007669"/>
    <property type="project" value="UniProtKB-EC"/>
</dbReference>
<dbReference type="GO" id="GO:0030170">
    <property type="term" value="F:pyridoxal phosphate binding"/>
    <property type="evidence" value="ECO:0007669"/>
    <property type="project" value="InterPro"/>
</dbReference>
<dbReference type="Gene3D" id="3.40.640.10">
    <property type="entry name" value="Type I PLP-dependent aspartate aminotransferase-like (Major domain)"/>
    <property type="match status" value="1"/>
</dbReference>
<keyword evidence="4" id="KW-0413">Isomerase</keyword>
<sequence>MAKGCHVWDVDGNEYIDYSMALGAITLGYAYPEVNEAISEQLNKGIVYSLPHPLEVKLAETLVEIIPCAEMVRFAKNGSDVTTGAVRAARAYTGRDKIISCGYHGWHDWYIGTTTRNKGIPKAVQELTLTFEYNNIESLRKLFDENSGEIAAVVMEPIGIVGPEKRFLEKVKELTHKNGALLIFDEIVTGFRLSEGGAQEYFGVVPDLACYGKGMANGMPVSAVVGKREVMTIFDEIFFSFTFGGETISLAASIATINEMKVKGVIEYLWRMGRKLKDGFNALAVKHGLNTVTECIGFPPRTVITFKDRHGQESLELKTLFQQEAIKRGVLFSGAQNMCYSHTDTDIERTLEVYNESLEILARVIKGGDVESCLDGEIVQPVFRKA</sequence>
<dbReference type="CDD" id="cd00610">
    <property type="entry name" value="OAT_like"/>
    <property type="match status" value="1"/>
</dbReference>
<gene>
    <name evidence="4" type="primary">hemL</name>
    <name evidence="4" type="ORF">SCABRO_03638</name>
</gene>
<dbReference type="EMBL" id="JRYO01000251">
    <property type="protein sequence ID" value="KHE90630.1"/>
    <property type="molecule type" value="Genomic_DNA"/>
</dbReference>
<reference evidence="4 5" key="1">
    <citation type="submission" date="2014-10" db="EMBL/GenBank/DDBJ databases">
        <title>Draft genome of anammox bacterium scalindua brodae, obtained using differential coverage binning of sequence data from two enrichment reactors.</title>
        <authorList>
            <person name="Speth D.R."/>
            <person name="Russ L."/>
            <person name="Kartal B."/>
            <person name="Op den Camp H.J."/>
            <person name="Dutilh B.E."/>
            <person name="Jetten M.S."/>
        </authorList>
    </citation>
    <scope>NUCLEOTIDE SEQUENCE [LARGE SCALE GENOMIC DNA]</scope>
    <source>
        <strain evidence="4">RU1</strain>
    </source>
</reference>
<organism evidence="4 5">
    <name type="scientific">Candidatus Scalindua brodae</name>
    <dbReference type="NCBI Taxonomy" id="237368"/>
    <lineage>
        <taxon>Bacteria</taxon>
        <taxon>Pseudomonadati</taxon>
        <taxon>Planctomycetota</taxon>
        <taxon>Candidatus Brocadiia</taxon>
        <taxon>Candidatus Brocadiales</taxon>
        <taxon>Candidatus Scalinduaceae</taxon>
        <taxon>Candidatus Scalindua</taxon>
    </lineage>
</organism>
<dbReference type="InterPro" id="IPR015422">
    <property type="entry name" value="PyrdxlP-dep_Trfase_small"/>
</dbReference>
<evidence type="ECO:0000256" key="2">
    <source>
        <dbReference type="ARBA" id="ARBA00022898"/>
    </source>
</evidence>
<accession>A0A0B0EIU5</accession>
<dbReference type="EC" id="5.4.3.8" evidence="4"/>
<proteinExistence type="inferred from homology"/>
<dbReference type="InterPro" id="IPR005814">
    <property type="entry name" value="Aminotrans_3"/>
</dbReference>
<comment type="cofactor">
    <cofactor evidence="1">
        <name>pyridoxal 5'-phosphate</name>
        <dbReference type="ChEBI" id="CHEBI:597326"/>
    </cofactor>
</comment>
<evidence type="ECO:0000313" key="5">
    <source>
        <dbReference type="Proteomes" id="UP000030652"/>
    </source>
</evidence>
<dbReference type="GO" id="GO:0008483">
    <property type="term" value="F:transaminase activity"/>
    <property type="evidence" value="ECO:0007669"/>
    <property type="project" value="InterPro"/>
</dbReference>
<dbReference type="SUPFAM" id="SSF53383">
    <property type="entry name" value="PLP-dependent transferases"/>
    <property type="match status" value="1"/>
</dbReference>
<evidence type="ECO:0000256" key="1">
    <source>
        <dbReference type="ARBA" id="ARBA00001933"/>
    </source>
</evidence>
<comment type="caution">
    <text evidence="4">The sequence shown here is derived from an EMBL/GenBank/DDBJ whole genome shotgun (WGS) entry which is preliminary data.</text>
</comment>
<dbReference type="PATRIC" id="fig|237368.3.peg.3917"/>